<name>A0A5D4GP08_9HYPH</name>
<comment type="caution">
    <text evidence="5">The sequence shown here is derived from an EMBL/GenBank/DDBJ whole genome shotgun (WGS) entry which is preliminary data.</text>
</comment>
<feature type="transmembrane region" description="Helical" evidence="3">
    <location>
        <begin position="57"/>
        <end position="77"/>
    </location>
</feature>
<gene>
    <name evidence="5" type="ORF">FY036_19445</name>
</gene>
<evidence type="ECO:0000313" key="6">
    <source>
        <dbReference type="Proteomes" id="UP000323258"/>
    </source>
</evidence>
<evidence type="ECO:0000313" key="5">
    <source>
        <dbReference type="EMBL" id="TYR30068.1"/>
    </source>
</evidence>
<dbReference type="GO" id="GO:0004190">
    <property type="term" value="F:aspartic-type endopeptidase activity"/>
    <property type="evidence" value="ECO:0007669"/>
    <property type="project" value="InterPro"/>
</dbReference>
<feature type="transmembrane region" description="Helical" evidence="3">
    <location>
        <begin position="137"/>
        <end position="153"/>
    </location>
</feature>
<dbReference type="RefSeq" id="WP_148916426.1">
    <property type="nucleotide sequence ID" value="NZ_VSZS01000067.1"/>
</dbReference>
<keyword evidence="3" id="KW-1133">Transmembrane helix</keyword>
<dbReference type="OrthoDB" id="9789291at2"/>
<dbReference type="Gene3D" id="1.20.120.1220">
    <property type="match status" value="1"/>
</dbReference>
<evidence type="ECO:0000256" key="3">
    <source>
        <dbReference type="SAM" id="Phobius"/>
    </source>
</evidence>
<sequence>MSGAAGRRRFATALLAGALLLAISPTLPGQPGWLMAASMLLCVLAAAVAIEDLARMLIPDGYTAAIALVASSIAYGLGGWTLLGLALFDALLVGGCLLAVTLVYERLRGRSGLGLGDVKLLAASAILLGIWGVGVQVLLACVAGLAFASIRAVRRGRPLRAITRIPFATFLAPAMVLVWAWGPY</sequence>
<protein>
    <submittedName>
        <fullName evidence="5">Prepilin peptidase</fullName>
    </submittedName>
</protein>
<feature type="transmembrane region" description="Helical" evidence="3">
    <location>
        <begin position="32"/>
        <end position="50"/>
    </location>
</feature>
<dbReference type="EMBL" id="VSZS01000067">
    <property type="protein sequence ID" value="TYR30068.1"/>
    <property type="molecule type" value="Genomic_DNA"/>
</dbReference>
<keyword evidence="3" id="KW-0472">Membrane</keyword>
<dbReference type="InterPro" id="IPR050882">
    <property type="entry name" value="Prepilin_peptidase/N-MTase"/>
</dbReference>
<feature type="domain" description="Prepilin type IV endopeptidase peptidase" evidence="4">
    <location>
        <begin position="39"/>
        <end position="148"/>
    </location>
</feature>
<dbReference type="PANTHER" id="PTHR30487">
    <property type="entry name" value="TYPE 4 PREPILIN-LIKE PROTEINS LEADER PEPTIDE-PROCESSING ENZYME"/>
    <property type="match status" value="1"/>
</dbReference>
<feature type="transmembrane region" description="Helical" evidence="3">
    <location>
        <begin position="165"/>
        <end position="182"/>
    </location>
</feature>
<dbReference type="InterPro" id="IPR000045">
    <property type="entry name" value="Prepilin_IV_endopep_pep"/>
</dbReference>
<reference evidence="5 6" key="2">
    <citation type="submission" date="2019-09" db="EMBL/GenBank/DDBJ databases">
        <title>Mesorhizobium sp. MaA-C15 isolated from Microcystis aeruginosa.</title>
        <authorList>
            <person name="Jeong S.E."/>
            <person name="Jin H.M."/>
            <person name="Jeon C.O."/>
        </authorList>
    </citation>
    <scope>NUCLEOTIDE SEQUENCE [LARGE SCALE GENOMIC DNA]</scope>
    <source>
        <strain evidence="5 6">MaA-C15</strain>
    </source>
</reference>
<dbReference type="PRINTS" id="PR00864">
    <property type="entry name" value="PREPILNPTASE"/>
</dbReference>
<dbReference type="GO" id="GO:0006465">
    <property type="term" value="P:signal peptide processing"/>
    <property type="evidence" value="ECO:0007669"/>
    <property type="project" value="TreeGrafter"/>
</dbReference>
<dbReference type="InterPro" id="IPR014032">
    <property type="entry name" value="Peptidase_A24A_bac"/>
</dbReference>
<dbReference type="Proteomes" id="UP000323258">
    <property type="component" value="Unassembled WGS sequence"/>
</dbReference>
<dbReference type="GO" id="GO:0005886">
    <property type="term" value="C:plasma membrane"/>
    <property type="evidence" value="ECO:0007669"/>
    <property type="project" value="TreeGrafter"/>
</dbReference>
<keyword evidence="6" id="KW-1185">Reference proteome</keyword>
<evidence type="ECO:0000256" key="2">
    <source>
        <dbReference type="RuleBase" id="RU003793"/>
    </source>
</evidence>
<comment type="similarity">
    <text evidence="1 2">Belongs to the peptidase A24 family.</text>
</comment>
<evidence type="ECO:0000259" key="4">
    <source>
        <dbReference type="Pfam" id="PF01478"/>
    </source>
</evidence>
<reference evidence="5 6" key="1">
    <citation type="submission" date="2019-08" db="EMBL/GenBank/DDBJ databases">
        <authorList>
            <person name="Seo Y.L."/>
        </authorList>
    </citation>
    <scope>NUCLEOTIDE SEQUENCE [LARGE SCALE GENOMIC DNA]</scope>
    <source>
        <strain evidence="5 6">MaA-C15</strain>
    </source>
</reference>
<proteinExistence type="inferred from homology"/>
<dbReference type="AlphaFoldDB" id="A0A5D4GP08"/>
<dbReference type="Pfam" id="PF01478">
    <property type="entry name" value="Peptidase_A24"/>
    <property type="match status" value="1"/>
</dbReference>
<organism evidence="5 6">
    <name type="scientific">Neoaquamicrobium microcysteis</name>
    <dbReference type="NCBI Taxonomy" id="2682781"/>
    <lineage>
        <taxon>Bacteria</taxon>
        <taxon>Pseudomonadati</taxon>
        <taxon>Pseudomonadota</taxon>
        <taxon>Alphaproteobacteria</taxon>
        <taxon>Hyphomicrobiales</taxon>
        <taxon>Phyllobacteriaceae</taxon>
        <taxon>Neoaquamicrobium</taxon>
    </lineage>
</organism>
<accession>A0A5D4GP08</accession>
<keyword evidence="3" id="KW-0812">Transmembrane</keyword>
<dbReference type="PANTHER" id="PTHR30487:SF0">
    <property type="entry name" value="PREPILIN LEADER PEPTIDASE_N-METHYLTRANSFERASE-RELATED"/>
    <property type="match status" value="1"/>
</dbReference>
<evidence type="ECO:0000256" key="1">
    <source>
        <dbReference type="ARBA" id="ARBA00005801"/>
    </source>
</evidence>